<reference evidence="2" key="1">
    <citation type="submission" date="2022-06" db="EMBL/GenBank/DDBJ databases">
        <title>Aquibacillus sp. a new bacterium isolated from soil saline samples.</title>
        <authorList>
            <person name="Galisteo C."/>
            <person name="De La Haba R."/>
            <person name="Sanchez-Porro C."/>
            <person name="Ventosa A."/>
        </authorList>
    </citation>
    <scope>NUCLEOTIDE SEQUENCE</scope>
    <source>
        <strain evidence="2">3ASR75-11</strain>
    </source>
</reference>
<dbReference type="GO" id="GO:0016020">
    <property type="term" value="C:membrane"/>
    <property type="evidence" value="ECO:0007669"/>
    <property type="project" value="GOC"/>
</dbReference>
<dbReference type="EMBL" id="JAMQKB010000001">
    <property type="protein sequence ID" value="MDC3423146.1"/>
    <property type="molecule type" value="Genomic_DNA"/>
</dbReference>
<keyword evidence="2" id="KW-0378">Hydrolase</keyword>
<dbReference type="Pfam" id="PF03372">
    <property type="entry name" value="Exo_endo_phos"/>
    <property type="match status" value="1"/>
</dbReference>
<protein>
    <submittedName>
        <fullName evidence="2">Endonuclease/exonuclease/phosphatase family protein</fullName>
    </submittedName>
</protein>
<dbReference type="InterPro" id="IPR051916">
    <property type="entry name" value="GPI-anchor_lipid_remodeler"/>
</dbReference>
<evidence type="ECO:0000313" key="3">
    <source>
        <dbReference type="Proteomes" id="UP001145050"/>
    </source>
</evidence>
<dbReference type="InterPro" id="IPR036691">
    <property type="entry name" value="Endo/exonu/phosph_ase_sf"/>
</dbReference>
<dbReference type="SUPFAM" id="SSF56219">
    <property type="entry name" value="DNase I-like"/>
    <property type="match status" value="1"/>
</dbReference>
<dbReference type="PANTHER" id="PTHR14859">
    <property type="entry name" value="CALCOFLUOR WHITE HYPERSENSITIVE PROTEIN PRECURSOR"/>
    <property type="match status" value="1"/>
</dbReference>
<dbReference type="Proteomes" id="UP001145050">
    <property type="component" value="Unassembled WGS sequence"/>
</dbReference>
<name>A0A9X4AKJ1_9BACI</name>
<proteinExistence type="predicted"/>
<keyword evidence="3" id="KW-1185">Reference proteome</keyword>
<feature type="domain" description="Endonuclease/exonuclease/phosphatase" evidence="1">
    <location>
        <begin position="15"/>
        <end position="238"/>
    </location>
</feature>
<comment type="caution">
    <text evidence="2">The sequence shown here is derived from an EMBL/GenBank/DDBJ whole genome shotgun (WGS) entry which is preliminary data.</text>
</comment>
<accession>A0A9X4AKJ1</accession>
<dbReference type="InterPro" id="IPR005135">
    <property type="entry name" value="Endo/exonuclease/phosphatase"/>
</dbReference>
<dbReference type="GO" id="GO:0006506">
    <property type="term" value="P:GPI anchor biosynthetic process"/>
    <property type="evidence" value="ECO:0007669"/>
    <property type="project" value="TreeGrafter"/>
</dbReference>
<dbReference type="RefSeq" id="WP_272434804.1">
    <property type="nucleotide sequence ID" value="NZ_JAMQKB010000001.1"/>
</dbReference>
<dbReference type="GO" id="GO:0004519">
    <property type="term" value="F:endonuclease activity"/>
    <property type="evidence" value="ECO:0007669"/>
    <property type="project" value="UniProtKB-KW"/>
</dbReference>
<evidence type="ECO:0000313" key="2">
    <source>
        <dbReference type="EMBL" id="MDC3423146.1"/>
    </source>
</evidence>
<evidence type="ECO:0000259" key="1">
    <source>
        <dbReference type="Pfam" id="PF03372"/>
    </source>
</evidence>
<dbReference type="Gene3D" id="3.60.10.10">
    <property type="entry name" value="Endonuclease/exonuclease/phosphatase"/>
    <property type="match status" value="1"/>
</dbReference>
<sequence>MNLTSKTEEVAIKFMSYNIHHGVGLDGELSLERIAQVMRDANVEIIGVQEVDKFYGSRSNYKDQAKELSTLLGYYYVYGANLSLYPEGGHDKARQYGIAILSKYPIIESENIELSSYGNEPRGLLRTKIDVGGILVSVFNTHLGLDTSERLAQIKEITRVTSSFVRPRILLGDFNAEPNSEEIKWLLHEGDFVDCFKEIENAVTFPADNPNRRIDYILTSKSIKFSNQNMMHTQVTDHLPITIKLYL</sequence>
<gene>
    <name evidence="2" type="ORF">NC797_01315</name>
</gene>
<keyword evidence="2" id="KW-0540">Nuclease</keyword>
<dbReference type="PANTHER" id="PTHR14859:SF15">
    <property type="entry name" value="ENDONUCLEASE_EXONUCLEASE_PHOSPHATASE DOMAIN-CONTAINING PROTEIN"/>
    <property type="match status" value="1"/>
</dbReference>
<dbReference type="AlphaFoldDB" id="A0A9X4AKJ1"/>
<organism evidence="2 3">
    <name type="scientific">Terrihalobacillus insolitus</name>
    <dbReference type="NCBI Taxonomy" id="2950438"/>
    <lineage>
        <taxon>Bacteria</taxon>
        <taxon>Bacillati</taxon>
        <taxon>Bacillota</taxon>
        <taxon>Bacilli</taxon>
        <taxon>Bacillales</taxon>
        <taxon>Bacillaceae</taxon>
        <taxon>Terrihalobacillus</taxon>
    </lineage>
</organism>
<keyword evidence="2" id="KW-0255">Endonuclease</keyword>